<evidence type="ECO:0000256" key="4">
    <source>
        <dbReference type="ARBA" id="ARBA00022989"/>
    </source>
</evidence>
<keyword evidence="5 11" id="KW-0472">Membrane</keyword>
<dbReference type="InterPro" id="IPR029382">
    <property type="entry name" value="NCU-G1"/>
</dbReference>
<feature type="signal peptide" evidence="12">
    <location>
        <begin position="1"/>
        <end position="28"/>
    </location>
</feature>
<evidence type="ECO:0000256" key="12">
    <source>
        <dbReference type="SAM" id="SignalP"/>
    </source>
</evidence>
<dbReference type="HOGENOM" id="CLU_682126_0_0_1"/>
<reference evidence="14" key="1">
    <citation type="submission" date="2011-08" db="EMBL/GenBank/DDBJ databases">
        <authorList>
            <person name="Rombauts S."/>
        </authorList>
    </citation>
    <scope>NUCLEOTIDE SEQUENCE</scope>
    <source>
        <strain evidence="14">London</strain>
    </source>
</reference>
<sequence>MALLFKIININLLQYFLLAVVIFTSAICSPSQPLTSSANGRTLVTISNPNCGDYQSCLKLTPKPDLVYTHSTDNDTSIHFISSTLGGFPGFFITRTATPTILQINWDSLLNNCSDSFNLPSIPDDSIGVLLLSFFNIDHKDIHWTLDKNGSINCDSSTCKFGYTSSEQSSLNETISISLEMKNKQSSFEDLPHLLFSPSSMHIDLQITNLDKSQMNKSDGIKLLVFSSFNEYKETLERTIDDENSPGVFTKRTFLFSQDNENNTNFLQWKPVAYNSKERVMSKTMEINSSHLTDAELPRLNYPLYCFHKQFYSNYSVHKFNASFVQEGKSSATKIDLITWSLIFGLDQPPKEKLSTFLQLMLFVGVGMSFVVMFVSLIYVVAKKWQKSRATNEPTLINEDILDY</sequence>
<evidence type="ECO:0000256" key="11">
    <source>
        <dbReference type="SAM" id="Phobius"/>
    </source>
</evidence>
<evidence type="ECO:0000256" key="1">
    <source>
        <dbReference type="ARBA" id="ARBA00010599"/>
    </source>
</evidence>
<dbReference type="PANTHER" id="PTHR31981">
    <property type="entry name" value="GLYCOSYLATED LYSOSOMAL MEMBRANE PROTEIN"/>
    <property type="match status" value="1"/>
</dbReference>
<keyword evidence="3 12" id="KW-0732">Signal</keyword>
<keyword evidence="7" id="KW-0458">Lysosome</keyword>
<dbReference type="eggNOG" id="ENOG502QSBM">
    <property type="taxonomic scope" value="Eukaryota"/>
</dbReference>
<comment type="subunit">
    <text evidence="10">Interacts (via lumenal domain) with lysosomal protein MFSD1; the interaction starts while both proteins are still in the endoplasmic reticulum and is required for stabilization of MFSD1 in lysosomes but has no direct effect on its targeting to lysosomes or transporter activity.</text>
</comment>
<dbReference type="EMBL" id="CAEY01001063">
    <property type="status" value="NOT_ANNOTATED_CDS"/>
    <property type="molecule type" value="Genomic_DNA"/>
</dbReference>
<comment type="subcellular location">
    <subcellularLocation>
        <location evidence="9">Lysosome membrane</location>
        <topology evidence="9">Single-pass type I membrane protein</topology>
        <orientation evidence="9">Lumenal side</orientation>
    </subcellularLocation>
</comment>
<dbReference type="Pfam" id="PF15065">
    <property type="entry name" value="NCU-G1"/>
    <property type="match status" value="1"/>
</dbReference>
<comment type="function">
    <text evidence="8">Required to protect lysosomal transporter MFSD1 from lysosomal proteolysis and for MFSD1 lysosomal localization.</text>
</comment>
<dbReference type="OrthoDB" id="6510995at2759"/>
<dbReference type="KEGG" id="tut:107370092"/>
<dbReference type="AlphaFoldDB" id="T1L461"/>
<organism evidence="13 14">
    <name type="scientific">Tetranychus urticae</name>
    <name type="common">Two-spotted spider mite</name>
    <dbReference type="NCBI Taxonomy" id="32264"/>
    <lineage>
        <taxon>Eukaryota</taxon>
        <taxon>Metazoa</taxon>
        <taxon>Ecdysozoa</taxon>
        <taxon>Arthropoda</taxon>
        <taxon>Chelicerata</taxon>
        <taxon>Arachnida</taxon>
        <taxon>Acari</taxon>
        <taxon>Acariformes</taxon>
        <taxon>Trombidiformes</taxon>
        <taxon>Prostigmata</taxon>
        <taxon>Eleutherengona</taxon>
        <taxon>Raphignathae</taxon>
        <taxon>Tetranychoidea</taxon>
        <taxon>Tetranychidae</taxon>
        <taxon>Tetranychus</taxon>
    </lineage>
</organism>
<comment type="similarity">
    <text evidence="1">Belongs to the GLMP family.</text>
</comment>
<name>T1L461_TETUR</name>
<evidence type="ECO:0000256" key="7">
    <source>
        <dbReference type="ARBA" id="ARBA00023228"/>
    </source>
</evidence>
<dbReference type="EnsemblMetazoa" id="tetur37g00900.1">
    <property type="protein sequence ID" value="tetur37g00900.1"/>
    <property type="gene ID" value="tetur37g00900"/>
</dbReference>
<reference evidence="13" key="2">
    <citation type="submission" date="2015-06" db="UniProtKB">
        <authorList>
            <consortium name="EnsemblMetazoa"/>
        </authorList>
    </citation>
    <scope>IDENTIFICATION</scope>
</reference>
<dbReference type="PANTHER" id="PTHR31981:SF1">
    <property type="entry name" value="GLYCOSYLATED LYSOSOMAL MEMBRANE PROTEIN"/>
    <property type="match status" value="1"/>
</dbReference>
<evidence type="ECO:0000256" key="8">
    <source>
        <dbReference type="ARBA" id="ARBA00024176"/>
    </source>
</evidence>
<keyword evidence="2 11" id="KW-0812">Transmembrane</keyword>
<protein>
    <recommendedName>
        <fullName evidence="15">Lysosomal protein NCU-G1</fullName>
    </recommendedName>
</protein>
<keyword evidence="4 11" id="KW-1133">Transmembrane helix</keyword>
<evidence type="ECO:0000256" key="2">
    <source>
        <dbReference type="ARBA" id="ARBA00022692"/>
    </source>
</evidence>
<evidence type="ECO:0000256" key="3">
    <source>
        <dbReference type="ARBA" id="ARBA00022729"/>
    </source>
</evidence>
<evidence type="ECO:0000313" key="14">
    <source>
        <dbReference type="Proteomes" id="UP000015104"/>
    </source>
</evidence>
<dbReference type="OMA" id="HYSPLIW"/>
<dbReference type="GO" id="GO:0005765">
    <property type="term" value="C:lysosomal membrane"/>
    <property type="evidence" value="ECO:0007669"/>
    <property type="project" value="UniProtKB-SubCell"/>
</dbReference>
<keyword evidence="6" id="KW-0325">Glycoprotein</keyword>
<proteinExistence type="inferred from homology"/>
<dbReference type="Proteomes" id="UP000015104">
    <property type="component" value="Unassembled WGS sequence"/>
</dbReference>
<feature type="chain" id="PRO_5004592227" description="Lysosomal protein NCU-G1" evidence="12">
    <location>
        <begin position="29"/>
        <end position="404"/>
    </location>
</feature>
<gene>
    <name evidence="13" type="primary">107370092</name>
</gene>
<evidence type="ECO:0000313" key="13">
    <source>
        <dbReference type="EnsemblMetazoa" id="tetur37g00900.1"/>
    </source>
</evidence>
<evidence type="ECO:0000256" key="5">
    <source>
        <dbReference type="ARBA" id="ARBA00023136"/>
    </source>
</evidence>
<evidence type="ECO:0008006" key="15">
    <source>
        <dbReference type="Google" id="ProtNLM"/>
    </source>
</evidence>
<accession>T1L461</accession>
<evidence type="ECO:0000256" key="6">
    <source>
        <dbReference type="ARBA" id="ARBA00023180"/>
    </source>
</evidence>
<evidence type="ECO:0000256" key="9">
    <source>
        <dbReference type="ARBA" id="ARBA00024189"/>
    </source>
</evidence>
<keyword evidence="14" id="KW-1185">Reference proteome</keyword>
<evidence type="ECO:0000256" key="10">
    <source>
        <dbReference type="ARBA" id="ARBA00044960"/>
    </source>
</evidence>
<feature type="transmembrane region" description="Helical" evidence="11">
    <location>
        <begin position="357"/>
        <end position="382"/>
    </location>
</feature>